<proteinExistence type="predicted"/>
<accession>A0A8S5RMZ4</accession>
<name>A0A8S5RMZ4_9VIRU</name>
<organism evidence="1">
    <name type="scientific">virus sp. ctFlR8</name>
    <dbReference type="NCBI Taxonomy" id="2825811"/>
    <lineage>
        <taxon>Viruses</taxon>
    </lineage>
</organism>
<sequence length="56" mass="6694">MNQAKLVKWQYCKNLNDINQAILQNDQNWEELKSAEQIISITFDTNHMCYVVFWTA</sequence>
<protein>
    <submittedName>
        <fullName evidence="1">Uncharacterized protein</fullName>
    </submittedName>
</protein>
<dbReference type="EMBL" id="BK059128">
    <property type="protein sequence ID" value="DAE32728.1"/>
    <property type="molecule type" value="Genomic_DNA"/>
</dbReference>
<evidence type="ECO:0000313" key="1">
    <source>
        <dbReference type="EMBL" id="DAE32728.1"/>
    </source>
</evidence>
<reference evidence="1" key="1">
    <citation type="journal article" date="2021" name="Proc. Natl. Acad. Sci. U.S.A.">
        <title>A Catalog of Tens of Thousands of Viruses from Human Metagenomes Reveals Hidden Associations with Chronic Diseases.</title>
        <authorList>
            <person name="Tisza M.J."/>
            <person name="Buck C.B."/>
        </authorList>
    </citation>
    <scope>NUCLEOTIDE SEQUENCE</scope>
    <source>
        <strain evidence="1">CtFlR8</strain>
    </source>
</reference>